<sequence>MDVREAEDADAAALEALVDADLDADRLDRERTVLVAEEGDEIRGFLSYDTWSGTVHVSTMVGEPPVVDELLGEPRRFADAQDIPVEIVVPVHDDELQSIVTGAGFERVGTGPLFDGDPSHRYRYNED</sequence>
<name>A0A0N9N2E0_9EURY</name>
<dbReference type="RefSeq" id="WP_054519420.1">
    <property type="nucleotide sequence ID" value="NZ_CP011564.1"/>
</dbReference>
<dbReference type="Gene3D" id="3.40.630.30">
    <property type="match status" value="1"/>
</dbReference>
<dbReference type="KEGG" id="hsf:HLASA_0006"/>
<dbReference type="EMBL" id="CP011564">
    <property type="protein sequence ID" value="ALG80923.1"/>
    <property type="molecule type" value="Genomic_DNA"/>
</dbReference>
<gene>
    <name evidence="1" type="ORF">HLASA_0006</name>
</gene>
<evidence type="ECO:0008006" key="3">
    <source>
        <dbReference type="Google" id="ProtNLM"/>
    </source>
</evidence>
<dbReference type="SUPFAM" id="SSF55729">
    <property type="entry name" value="Acyl-CoA N-acyltransferases (Nat)"/>
    <property type="match status" value="1"/>
</dbReference>
<protein>
    <recommendedName>
        <fullName evidence="3">N-acetyltransferase domain-containing protein</fullName>
    </recommendedName>
</protein>
<dbReference type="GeneID" id="26009384"/>
<proteinExistence type="predicted"/>
<organism evidence="1 2">
    <name type="scientific">Halanaeroarchaeum sulfurireducens</name>
    <dbReference type="NCBI Taxonomy" id="1604004"/>
    <lineage>
        <taxon>Archaea</taxon>
        <taxon>Methanobacteriati</taxon>
        <taxon>Methanobacteriota</taxon>
        <taxon>Stenosarchaea group</taxon>
        <taxon>Halobacteria</taxon>
        <taxon>Halobacteriales</taxon>
        <taxon>Halobacteriaceae</taxon>
        <taxon>Halanaeroarchaeum</taxon>
    </lineage>
</organism>
<dbReference type="InterPro" id="IPR016181">
    <property type="entry name" value="Acyl_CoA_acyltransferase"/>
</dbReference>
<evidence type="ECO:0000313" key="1">
    <source>
        <dbReference type="EMBL" id="ALG80923.1"/>
    </source>
</evidence>
<evidence type="ECO:0000313" key="2">
    <source>
        <dbReference type="Proteomes" id="UP000060390"/>
    </source>
</evidence>
<reference evidence="1 2" key="2">
    <citation type="journal article" date="2016" name="Stand. Genomic Sci.">
        <title>Complete genome sequence of 'Halanaeroarchaeum sulfurireducens' M27-SA2, a sulfur-reducing and acetate-oxidizing haloarchaeon from the deep-sea hypersaline anoxic lake Medee.</title>
        <authorList>
            <person name="Messina E."/>
            <person name="Sorokin D.Y."/>
            <person name="Kublanov I.V."/>
            <person name="Toshchakov S."/>
            <person name="Lopatina A."/>
            <person name="Arcadi E."/>
            <person name="Smedile F."/>
            <person name="La Spada G."/>
            <person name="La Cono V."/>
            <person name="Yakimov M.M."/>
        </authorList>
    </citation>
    <scope>NUCLEOTIDE SEQUENCE [LARGE SCALE GENOMIC DNA]</scope>
    <source>
        <strain evidence="1 2">M27-SA2</strain>
    </source>
</reference>
<reference evidence="2" key="1">
    <citation type="submission" date="2015-05" db="EMBL/GenBank/DDBJ databases">
        <title>Complete genome sequence of Halanaeroarchaeum sulfurireducens type strain M27-SA2, a sulfate-reducer haloarchaeon from marine anoxic lake Medee.</title>
        <authorList>
            <person name="Messina E."/>
            <person name="Kublanov I.V."/>
            <person name="Toshchakov S."/>
            <person name="Arcadi E."/>
            <person name="La Spada G."/>
            <person name="La Cono V."/>
            <person name="Yakimov M.M."/>
        </authorList>
    </citation>
    <scope>NUCLEOTIDE SEQUENCE [LARGE SCALE GENOMIC DNA]</scope>
    <source>
        <strain evidence="2">M27-SA2</strain>
    </source>
</reference>
<accession>A0A0N9N2E0</accession>
<dbReference type="Proteomes" id="UP000060390">
    <property type="component" value="Chromosome"/>
</dbReference>
<dbReference type="AlphaFoldDB" id="A0A0N9N2E0"/>